<evidence type="ECO:0000313" key="3">
    <source>
        <dbReference type="Proteomes" id="UP000550707"/>
    </source>
</evidence>
<dbReference type="GO" id="GO:0005737">
    <property type="term" value="C:cytoplasm"/>
    <property type="evidence" value="ECO:0007669"/>
    <property type="project" value="TreeGrafter"/>
</dbReference>
<gene>
    <name evidence="2" type="ORF">HJG59_019078</name>
</gene>
<proteinExistence type="predicted"/>
<dbReference type="InterPro" id="IPR013078">
    <property type="entry name" value="His_Pase_superF_clade-1"/>
</dbReference>
<evidence type="ECO:0000256" key="1">
    <source>
        <dbReference type="SAM" id="MobiDB-lite"/>
    </source>
</evidence>
<dbReference type="InterPro" id="IPR051710">
    <property type="entry name" value="Phosphatase_SH3-domain"/>
</dbReference>
<comment type="caution">
    <text evidence="2">The sequence shown here is derived from an EMBL/GenBank/DDBJ whole genome shotgun (WGS) entry which is preliminary data.</text>
</comment>
<dbReference type="CDD" id="cd07067">
    <property type="entry name" value="HP_PGM_like"/>
    <property type="match status" value="1"/>
</dbReference>
<dbReference type="AlphaFoldDB" id="A0A7J8I2A9"/>
<sequence>MQAAIVRRSVLVVRHGERVDQVFGKTWLQQCTSPDGKYYRPDLNFPCSLPRRSNGIKGFENDPPLSSCGSFQSRTAGEALLDSGIQITSVFTSPALRCVQTAKHILEELRLERKLKMRVEPGIFEWTRWETGKTAPTFMTLDELKEASFNVSTEYRRHPDRGPWLDAGLLHAPSPRAAAPQLRRLRPAGEKGAGSWTARSHHAVCTASQRGHGAQRLQDAVARGSQPRPT</sequence>
<accession>A0A7J8I2A9</accession>
<feature type="region of interest" description="Disordered" evidence="1">
    <location>
        <begin position="206"/>
        <end position="230"/>
    </location>
</feature>
<dbReference type="PANTHER" id="PTHR16469">
    <property type="entry name" value="UBIQUITIN-ASSOCIATED AND SH3 DOMAIN-CONTAINING BA-RELATED"/>
    <property type="match status" value="1"/>
</dbReference>
<evidence type="ECO:0000313" key="2">
    <source>
        <dbReference type="EMBL" id="KAF6478743.1"/>
    </source>
</evidence>
<organism evidence="2 3">
    <name type="scientific">Molossus molossus</name>
    <name type="common">Pallas' mastiff bat</name>
    <name type="synonym">Vespertilio molossus</name>
    <dbReference type="NCBI Taxonomy" id="27622"/>
    <lineage>
        <taxon>Eukaryota</taxon>
        <taxon>Metazoa</taxon>
        <taxon>Chordata</taxon>
        <taxon>Craniata</taxon>
        <taxon>Vertebrata</taxon>
        <taxon>Euteleostomi</taxon>
        <taxon>Mammalia</taxon>
        <taxon>Eutheria</taxon>
        <taxon>Laurasiatheria</taxon>
        <taxon>Chiroptera</taxon>
        <taxon>Yangochiroptera</taxon>
        <taxon>Molossidae</taxon>
        <taxon>Molossus</taxon>
    </lineage>
</organism>
<dbReference type="PANTHER" id="PTHR16469:SF7">
    <property type="entry name" value="UBIQUITIN-ASSOCIATED AND SH3 DOMAIN-CONTAINING PROTEIN A"/>
    <property type="match status" value="1"/>
</dbReference>
<dbReference type="Gene3D" id="3.40.50.1240">
    <property type="entry name" value="Phosphoglycerate mutase-like"/>
    <property type="match status" value="1"/>
</dbReference>
<reference evidence="2 3" key="1">
    <citation type="journal article" date="2020" name="Nature">
        <title>Six reference-quality genomes reveal evolution of bat adaptations.</title>
        <authorList>
            <person name="Jebb D."/>
            <person name="Huang Z."/>
            <person name="Pippel M."/>
            <person name="Hughes G.M."/>
            <person name="Lavrichenko K."/>
            <person name="Devanna P."/>
            <person name="Winkler S."/>
            <person name="Jermiin L.S."/>
            <person name="Skirmuntt E.C."/>
            <person name="Katzourakis A."/>
            <person name="Burkitt-Gray L."/>
            <person name="Ray D.A."/>
            <person name="Sullivan K.A.M."/>
            <person name="Roscito J.G."/>
            <person name="Kirilenko B.M."/>
            <person name="Davalos L.M."/>
            <person name="Corthals A.P."/>
            <person name="Power M.L."/>
            <person name="Jones G."/>
            <person name="Ransome R.D."/>
            <person name="Dechmann D.K.N."/>
            <person name="Locatelli A.G."/>
            <person name="Puechmaille S.J."/>
            <person name="Fedrigo O."/>
            <person name="Jarvis E.D."/>
            <person name="Hiller M."/>
            <person name="Vernes S.C."/>
            <person name="Myers E.W."/>
            <person name="Teeling E.C."/>
        </authorList>
    </citation>
    <scope>NUCLEOTIDE SEQUENCE [LARGE SCALE GENOMIC DNA]</scope>
    <source>
        <strain evidence="2">MMolMol1</strain>
        <tissue evidence="2">Muscle</tissue>
    </source>
</reference>
<dbReference type="GO" id="GO:0050860">
    <property type="term" value="P:negative regulation of T cell receptor signaling pathway"/>
    <property type="evidence" value="ECO:0007669"/>
    <property type="project" value="TreeGrafter"/>
</dbReference>
<protein>
    <submittedName>
        <fullName evidence="2">Ubiquitin associated and SH3 domain containing A</fullName>
    </submittedName>
</protein>
<name>A0A7J8I2A9_MOLMO</name>
<dbReference type="InterPro" id="IPR029033">
    <property type="entry name" value="His_PPase_superfam"/>
</dbReference>
<dbReference type="Proteomes" id="UP000550707">
    <property type="component" value="Unassembled WGS sequence"/>
</dbReference>
<dbReference type="EMBL" id="JACASF010000005">
    <property type="protein sequence ID" value="KAF6478743.1"/>
    <property type="molecule type" value="Genomic_DNA"/>
</dbReference>
<dbReference type="Pfam" id="PF00300">
    <property type="entry name" value="His_Phos_1"/>
    <property type="match status" value="1"/>
</dbReference>
<dbReference type="SUPFAM" id="SSF53254">
    <property type="entry name" value="Phosphoglycerate mutase-like"/>
    <property type="match status" value="1"/>
</dbReference>
<keyword evidence="3" id="KW-1185">Reference proteome</keyword>